<comment type="similarity">
    <text evidence="3">Belongs to the NDC1 family.</text>
</comment>
<keyword evidence="9 17" id="KW-1133">Transmembrane helix</keyword>
<keyword evidence="12 17" id="KW-0472">Membrane</keyword>
<evidence type="ECO:0000256" key="2">
    <source>
        <dbReference type="ARBA" id="ARBA00004567"/>
    </source>
</evidence>
<sequence length="295" mass="33525">MKPQSCVLFAVVPSIPCSRLALIGKIIHPQQLMHSFIHAAMGMMMAWCAAVITKGQYSFLVVPCAGTERLLALEGHIPKAWISTAMDLQLDEQFHRPLDTVSGLLNLSLLYHVWLCGVFLLMTWYISWILFKIYATEYLALQDLMLLSQYSPSRRQEVFSLSQPGIAKSNRIALIPFTWRNYEKLVLYQEAAATNGRVMSSSYPVEPKKLNSPDQQMTEFSNPSPSTSVSAEGKTVRQPNAIYSWIQNKREQIKNFLSKRVLIMYFFSKHPEASIQAVFSDAQMHIWALEGKQSQ</sequence>
<feature type="transmembrane region" description="Helical" evidence="17">
    <location>
        <begin position="32"/>
        <end position="52"/>
    </location>
</feature>
<dbReference type="GO" id="GO:0030674">
    <property type="term" value="F:protein-macromolecule adaptor activity"/>
    <property type="evidence" value="ECO:0007669"/>
    <property type="project" value="TreeGrafter"/>
</dbReference>
<dbReference type="GO" id="GO:0051028">
    <property type="term" value="P:mRNA transport"/>
    <property type="evidence" value="ECO:0007669"/>
    <property type="project" value="UniProtKB-KW"/>
</dbReference>
<evidence type="ECO:0000256" key="10">
    <source>
        <dbReference type="ARBA" id="ARBA00023010"/>
    </source>
</evidence>
<feature type="transmembrane region" description="Helical" evidence="17">
    <location>
        <begin position="109"/>
        <end position="131"/>
    </location>
</feature>
<dbReference type="GO" id="GO:0015031">
    <property type="term" value="P:protein transport"/>
    <property type="evidence" value="ECO:0007669"/>
    <property type="project" value="UniProtKB-KW"/>
</dbReference>
<evidence type="ECO:0000256" key="9">
    <source>
        <dbReference type="ARBA" id="ARBA00022989"/>
    </source>
</evidence>
<evidence type="ECO:0000256" key="16">
    <source>
        <dbReference type="SAM" id="MobiDB-lite"/>
    </source>
</evidence>
<evidence type="ECO:0000313" key="19">
    <source>
        <dbReference type="Proteomes" id="UP000299084"/>
    </source>
</evidence>
<evidence type="ECO:0000256" key="15">
    <source>
        <dbReference type="ARBA" id="ARBA00031201"/>
    </source>
</evidence>
<keyword evidence="7" id="KW-0509">mRNA transport</keyword>
<reference evidence="18 19" key="1">
    <citation type="journal article" date="2019" name="Mol. Ecol. Resour.">
        <title>Improving Illumina assemblies with Hi-C and long reads: an example with the North African dromedary.</title>
        <authorList>
            <person name="Elbers J.P."/>
            <person name="Rogers M.F."/>
            <person name="Perelman P.L."/>
            <person name="Proskuryakova A.A."/>
            <person name="Serdyukova N.A."/>
            <person name="Johnson W.E."/>
            <person name="Horin P."/>
            <person name="Corander J."/>
            <person name="Murphy D."/>
            <person name="Burger P.A."/>
        </authorList>
    </citation>
    <scope>NUCLEOTIDE SEQUENCE [LARGE SCALE GENOMIC DNA]</scope>
    <source>
        <strain evidence="18">Drom800</strain>
        <tissue evidence="18">Blood</tissue>
    </source>
</reference>
<evidence type="ECO:0000256" key="1">
    <source>
        <dbReference type="ARBA" id="ARBA00004232"/>
    </source>
</evidence>
<protein>
    <recommendedName>
        <fullName evidence="4">Nucleoporin NDC1</fullName>
    </recommendedName>
    <alternativeName>
        <fullName evidence="15">Transmembrane protein 48</fullName>
    </alternativeName>
</protein>
<dbReference type="EMBL" id="JWIN03000013">
    <property type="protein sequence ID" value="KAB1269130.1"/>
    <property type="molecule type" value="Genomic_DNA"/>
</dbReference>
<evidence type="ECO:0000313" key="18">
    <source>
        <dbReference type="EMBL" id="KAB1269130.1"/>
    </source>
</evidence>
<accession>A0A5N4DDF2</accession>
<evidence type="ECO:0000256" key="4">
    <source>
        <dbReference type="ARBA" id="ARBA00017534"/>
    </source>
</evidence>
<proteinExistence type="inferred from homology"/>
<dbReference type="Pfam" id="PF09531">
    <property type="entry name" value="Ndc1_Nup"/>
    <property type="match status" value="1"/>
</dbReference>
<evidence type="ECO:0000256" key="14">
    <source>
        <dbReference type="ARBA" id="ARBA00025441"/>
    </source>
</evidence>
<keyword evidence="5" id="KW-0813">Transport</keyword>
<gene>
    <name evidence="18" type="ORF">Cadr_000013941</name>
</gene>
<keyword evidence="8" id="KW-0653">Protein transport</keyword>
<feature type="region of interest" description="Disordered" evidence="16">
    <location>
        <begin position="212"/>
        <end position="233"/>
    </location>
</feature>
<evidence type="ECO:0000256" key="5">
    <source>
        <dbReference type="ARBA" id="ARBA00022448"/>
    </source>
</evidence>
<comment type="subcellular location">
    <subcellularLocation>
        <location evidence="1">Nucleus membrane</location>
        <topology evidence="1">Multi-pass membrane protein</topology>
    </subcellularLocation>
    <subcellularLocation>
        <location evidence="2">Nucleus</location>
        <location evidence="2">Nuclear pore complex</location>
    </subcellularLocation>
</comment>
<evidence type="ECO:0000256" key="17">
    <source>
        <dbReference type="SAM" id="Phobius"/>
    </source>
</evidence>
<dbReference type="GO" id="GO:0006999">
    <property type="term" value="P:nuclear pore organization"/>
    <property type="evidence" value="ECO:0007669"/>
    <property type="project" value="TreeGrafter"/>
</dbReference>
<dbReference type="PANTHER" id="PTHR13269">
    <property type="entry name" value="NUCLEOPORIN NDC1"/>
    <property type="match status" value="1"/>
</dbReference>
<dbReference type="InterPro" id="IPR019049">
    <property type="entry name" value="Nucleoporin_prot_Ndc1/Nup"/>
</dbReference>
<name>A0A5N4DDF2_CAMDR</name>
<comment type="caution">
    <text evidence="18">The sequence shown here is derived from an EMBL/GenBank/DDBJ whole genome shotgun (WGS) entry which is preliminary data.</text>
</comment>
<evidence type="ECO:0000256" key="3">
    <source>
        <dbReference type="ARBA" id="ARBA00005760"/>
    </source>
</evidence>
<dbReference type="GO" id="GO:0031965">
    <property type="term" value="C:nuclear membrane"/>
    <property type="evidence" value="ECO:0007669"/>
    <property type="project" value="UniProtKB-SubCell"/>
</dbReference>
<evidence type="ECO:0000256" key="8">
    <source>
        <dbReference type="ARBA" id="ARBA00022927"/>
    </source>
</evidence>
<keyword evidence="11" id="KW-0906">Nuclear pore complex</keyword>
<dbReference type="Proteomes" id="UP000299084">
    <property type="component" value="Unassembled WGS sequence"/>
</dbReference>
<organism evidence="18 19">
    <name type="scientific">Camelus dromedarius</name>
    <name type="common">Dromedary</name>
    <name type="synonym">Arabian camel</name>
    <dbReference type="NCBI Taxonomy" id="9838"/>
    <lineage>
        <taxon>Eukaryota</taxon>
        <taxon>Metazoa</taxon>
        <taxon>Chordata</taxon>
        <taxon>Craniata</taxon>
        <taxon>Vertebrata</taxon>
        <taxon>Euteleostomi</taxon>
        <taxon>Mammalia</taxon>
        <taxon>Eutheria</taxon>
        <taxon>Laurasiatheria</taxon>
        <taxon>Artiodactyla</taxon>
        <taxon>Tylopoda</taxon>
        <taxon>Camelidae</taxon>
        <taxon>Camelus</taxon>
    </lineage>
</organism>
<dbReference type="AlphaFoldDB" id="A0A5N4DDF2"/>
<dbReference type="PANTHER" id="PTHR13269:SF6">
    <property type="entry name" value="NUCLEOPORIN NDC1"/>
    <property type="match status" value="1"/>
</dbReference>
<keyword evidence="10" id="KW-0811">Translocation</keyword>
<feature type="compositionally biased region" description="Polar residues" evidence="16">
    <location>
        <begin position="212"/>
        <end position="230"/>
    </location>
</feature>
<evidence type="ECO:0000256" key="6">
    <source>
        <dbReference type="ARBA" id="ARBA00022692"/>
    </source>
</evidence>
<keyword evidence="6 17" id="KW-0812">Transmembrane</keyword>
<evidence type="ECO:0000256" key="12">
    <source>
        <dbReference type="ARBA" id="ARBA00023136"/>
    </source>
</evidence>
<evidence type="ECO:0000256" key="7">
    <source>
        <dbReference type="ARBA" id="ARBA00022816"/>
    </source>
</evidence>
<evidence type="ECO:0000256" key="13">
    <source>
        <dbReference type="ARBA" id="ARBA00023242"/>
    </source>
</evidence>
<evidence type="ECO:0000256" key="11">
    <source>
        <dbReference type="ARBA" id="ARBA00023132"/>
    </source>
</evidence>
<comment type="function">
    <text evidence="14">Component of the nuclear pore complex (NPC), which plays a key role in de novo assembly and insertion of NPC in the nuclear envelope. Required for NPC and nuclear envelope assembly, possibly by forming a link between the nuclear envelope membrane and soluble nucleoporins, thereby anchoring the NPC in the membrane.</text>
</comment>
<dbReference type="GO" id="GO:0070762">
    <property type="term" value="C:nuclear pore transmembrane ring"/>
    <property type="evidence" value="ECO:0007669"/>
    <property type="project" value="TreeGrafter"/>
</dbReference>
<keyword evidence="13" id="KW-0539">Nucleus</keyword>
<keyword evidence="19" id="KW-1185">Reference proteome</keyword>